<organism evidence="4">
    <name type="scientific">uncultured Caudovirales phage</name>
    <dbReference type="NCBI Taxonomy" id="2100421"/>
    <lineage>
        <taxon>Viruses</taxon>
        <taxon>Duplodnaviria</taxon>
        <taxon>Heunggongvirae</taxon>
        <taxon>Uroviricota</taxon>
        <taxon>Caudoviricetes</taxon>
        <taxon>Peduoviridae</taxon>
        <taxon>Maltschvirus</taxon>
        <taxon>Maltschvirus maltsch</taxon>
    </lineage>
</organism>
<accession>A0A6J7XFD9</accession>
<gene>
    <name evidence="2" type="ORF">UFOVP1113_8</name>
    <name evidence="4" type="ORF">UFOVP1563_46</name>
    <name evidence="3" type="ORF">UFOVP1627_28</name>
</gene>
<evidence type="ECO:0000313" key="2">
    <source>
        <dbReference type="EMBL" id="CAB4184462.1"/>
    </source>
</evidence>
<feature type="region of interest" description="Disordered" evidence="1">
    <location>
        <begin position="74"/>
        <end position="95"/>
    </location>
</feature>
<sequence>MASRGLGRFVSEGIDSLLSRGAKSAPAIEKSAIKAAVPAAEKAAVRASASPYGGATSGRLPPISRLASETAPVGTYTPRDIAPAPAPELRDATSSGGGFTDAMKSLGITPGGVGTAALLGGMGLYSGSQSQKAQEQGQAMIGQQKAIAQPYQMQGRQMSQQALAGDMTPATQQAYKAAQAQIQQNVATSGGVGQQQAGIQLEAFRQQLLQNQYQYGIQVSQIGDNIALGAIQDSMQLNQNLNAISNSFYTNLGSIAAMSMGNYNPMMGMAIQSR</sequence>
<protein>
    <submittedName>
        <fullName evidence="4">Uncharacterized protein</fullName>
    </submittedName>
</protein>
<name>A0A6J7XFD9_9CAUD</name>
<reference evidence="4" key="1">
    <citation type="submission" date="2020-05" db="EMBL/GenBank/DDBJ databases">
        <authorList>
            <person name="Chiriac C."/>
            <person name="Salcher M."/>
            <person name="Ghai R."/>
            <person name="Kavagutti S V."/>
        </authorList>
    </citation>
    <scope>NUCLEOTIDE SEQUENCE</scope>
</reference>
<dbReference type="EMBL" id="LR797072">
    <property type="protein sequence ID" value="CAB4184462.1"/>
    <property type="molecule type" value="Genomic_DNA"/>
</dbReference>
<dbReference type="EMBL" id="LR798404">
    <property type="protein sequence ID" value="CAB5229998.1"/>
    <property type="molecule type" value="Genomic_DNA"/>
</dbReference>
<evidence type="ECO:0000313" key="3">
    <source>
        <dbReference type="EMBL" id="CAB4219768.1"/>
    </source>
</evidence>
<proteinExistence type="predicted"/>
<evidence type="ECO:0000313" key="4">
    <source>
        <dbReference type="EMBL" id="CAB5229998.1"/>
    </source>
</evidence>
<evidence type="ECO:0000256" key="1">
    <source>
        <dbReference type="SAM" id="MobiDB-lite"/>
    </source>
</evidence>
<dbReference type="EMBL" id="LR797484">
    <property type="protein sequence ID" value="CAB4219768.1"/>
    <property type="molecule type" value="Genomic_DNA"/>
</dbReference>